<gene>
    <name evidence="4" type="ORF">DFR30_0528</name>
</gene>
<dbReference type="Pfam" id="PF00578">
    <property type="entry name" value="AhpC-TSA"/>
    <property type="match status" value="1"/>
</dbReference>
<proteinExistence type="predicted"/>
<dbReference type="InterPro" id="IPR036249">
    <property type="entry name" value="Thioredoxin-like_sf"/>
</dbReference>
<feature type="signal peptide" evidence="2">
    <location>
        <begin position="1"/>
        <end position="38"/>
    </location>
</feature>
<dbReference type="PANTHER" id="PTHR42852:SF13">
    <property type="entry name" value="PROTEIN DIPZ"/>
    <property type="match status" value="1"/>
</dbReference>
<dbReference type="GO" id="GO:0015036">
    <property type="term" value="F:disulfide oxidoreductase activity"/>
    <property type="evidence" value="ECO:0007669"/>
    <property type="project" value="UniProtKB-ARBA"/>
</dbReference>
<evidence type="ECO:0000313" key="5">
    <source>
        <dbReference type="Proteomes" id="UP000295707"/>
    </source>
</evidence>
<reference evidence="4 5" key="1">
    <citation type="submission" date="2019-03" db="EMBL/GenBank/DDBJ databases">
        <title>Genomic Encyclopedia of Type Strains, Phase IV (KMG-IV): sequencing the most valuable type-strain genomes for metagenomic binning, comparative biology and taxonomic classification.</title>
        <authorList>
            <person name="Goeker M."/>
        </authorList>
    </citation>
    <scope>NUCLEOTIDE SEQUENCE [LARGE SCALE GENOMIC DNA]</scope>
    <source>
        <strain evidence="4 5">DSM 19610</strain>
    </source>
</reference>
<dbReference type="GO" id="GO:0016209">
    <property type="term" value="F:antioxidant activity"/>
    <property type="evidence" value="ECO:0007669"/>
    <property type="project" value="InterPro"/>
</dbReference>
<dbReference type="InterPro" id="IPR000866">
    <property type="entry name" value="AhpC/TSA"/>
</dbReference>
<keyword evidence="5" id="KW-1185">Reference proteome</keyword>
<keyword evidence="2" id="KW-0732">Signal</keyword>
<dbReference type="SUPFAM" id="SSF52833">
    <property type="entry name" value="Thioredoxin-like"/>
    <property type="match status" value="1"/>
</dbReference>
<feature type="chain" id="PRO_5020388239" evidence="2">
    <location>
        <begin position="39"/>
        <end position="194"/>
    </location>
</feature>
<keyword evidence="1" id="KW-0676">Redox-active center</keyword>
<dbReference type="InterPro" id="IPR013766">
    <property type="entry name" value="Thioredoxin_domain"/>
</dbReference>
<dbReference type="Gene3D" id="3.40.30.10">
    <property type="entry name" value="Glutaredoxin"/>
    <property type="match status" value="1"/>
</dbReference>
<dbReference type="EMBL" id="SMFX01000001">
    <property type="protein sequence ID" value="TCK17300.1"/>
    <property type="molecule type" value="Genomic_DNA"/>
</dbReference>
<organism evidence="4 5">
    <name type="scientific">Thiogranum longum</name>
    <dbReference type="NCBI Taxonomy" id="1537524"/>
    <lineage>
        <taxon>Bacteria</taxon>
        <taxon>Pseudomonadati</taxon>
        <taxon>Pseudomonadota</taxon>
        <taxon>Gammaproteobacteria</taxon>
        <taxon>Chromatiales</taxon>
        <taxon>Ectothiorhodospiraceae</taxon>
        <taxon>Thiogranum</taxon>
    </lineage>
</organism>
<evidence type="ECO:0000313" key="4">
    <source>
        <dbReference type="EMBL" id="TCK17300.1"/>
    </source>
</evidence>
<evidence type="ECO:0000256" key="1">
    <source>
        <dbReference type="ARBA" id="ARBA00023284"/>
    </source>
</evidence>
<comment type="caution">
    <text evidence="4">The sequence shown here is derived from an EMBL/GenBank/DDBJ whole genome shotgun (WGS) entry which is preliminary data.</text>
</comment>
<dbReference type="CDD" id="cd02966">
    <property type="entry name" value="TlpA_like_family"/>
    <property type="match status" value="1"/>
</dbReference>
<dbReference type="InterPro" id="IPR050553">
    <property type="entry name" value="Thioredoxin_ResA/DsbE_sf"/>
</dbReference>
<protein>
    <submittedName>
        <fullName evidence="4">Peroxiredoxin</fullName>
    </submittedName>
</protein>
<dbReference type="PANTHER" id="PTHR42852">
    <property type="entry name" value="THIOL:DISULFIDE INTERCHANGE PROTEIN DSBE"/>
    <property type="match status" value="1"/>
</dbReference>
<sequence length="194" mass="21888">MKKKSKLFTAHRRKHPMRNFLTAAALVLTCFASSTSYAALGHTLSRLPTPVPAPDFTLEDMDGEKYTLSSLRGKVIMINFWATWCPPCREEIPSMEAVYQSLRDKDFIVLAINQWESPDHVFSYMGQLDVYPTFPILFDRDSSVSDSYGVKGLPTTLLIDKQGRVVYRAVGGRNFNHPDVRALIQQLIDEAGSK</sequence>
<evidence type="ECO:0000259" key="3">
    <source>
        <dbReference type="PROSITE" id="PS51352"/>
    </source>
</evidence>
<accession>A0A4R1HAX9</accession>
<feature type="domain" description="Thioredoxin" evidence="3">
    <location>
        <begin position="47"/>
        <end position="189"/>
    </location>
</feature>
<dbReference type="PROSITE" id="PS00194">
    <property type="entry name" value="THIOREDOXIN_1"/>
    <property type="match status" value="1"/>
</dbReference>
<dbReference type="Proteomes" id="UP000295707">
    <property type="component" value="Unassembled WGS sequence"/>
</dbReference>
<dbReference type="RefSeq" id="WP_207891788.1">
    <property type="nucleotide sequence ID" value="NZ_SMFX01000001.1"/>
</dbReference>
<evidence type="ECO:0000256" key="2">
    <source>
        <dbReference type="SAM" id="SignalP"/>
    </source>
</evidence>
<name>A0A4R1HAX9_9GAMM</name>
<dbReference type="AlphaFoldDB" id="A0A4R1HAX9"/>
<dbReference type="InterPro" id="IPR017937">
    <property type="entry name" value="Thioredoxin_CS"/>
</dbReference>
<dbReference type="PROSITE" id="PS51352">
    <property type="entry name" value="THIOREDOXIN_2"/>
    <property type="match status" value="1"/>
</dbReference>